<feature type="compositionally biased region" description="Low complexity" evidence="1">
    <location>
        <begin position="378"/>
        <end position="389"/>
    </location>
</feature>
<feature type="region of interest" description="Disordered" evidence="1">
    <location>
        <begin position="376"/>
        <end position="397"/>
    </location>
</feature>
<evidence type="ECO:0000256" key="1">
    <source>
        <dbReference type="SAM" id="MobiDB-lite"/>
    </source>
</evidence>
<feature type="region of interest" description="Disordered" evidence="1">
    <location>
        <begin position="37"/>
        <end position="101"/>
    </location>
</feature>
<feature type="compositionally biased region" description="Gly residues" evidence="1">
    <location>
        <begin position="43"/>
        <end position="56"/>
    </location>
</feature>
<organism evidence="2">
    <name type="scientific">Streptomyces tabacisoli</name>
    <dbReference type="NCBI Taxonomy" id="3156398"/>
    <lineage>
        <taxon>Bacteria</taxon>
        <taxon>Bacillati</taxon>
        <taxon>Actinomycetota</taxon>
        <taxon>Actinomycetes</taxon>
        <taxon>Kitasatosporales</taxon>
        <taxon>Streptomycetaceae</taxon>
        <taxon>Streptomyces</taxon>
    </lineage>
</organism>
<dbReference type="KEGG" id="stac:ABII15_11080"/>
<gene>
    <name evidence="2" type="ORF">ABII15_11080</name>
</gene>
<accession>A0AAU8IQW4</accession>
<dbReference type="EMBL" id="CP159534">
    <property type="protein sequence ID" value="XCJ70482.1"/>
    <property type="molecule type" value="Genomic_DNA"/>
</dbReference>
<sequence length="498" mass="49108">MSTEERTRDRRGRRRTPAVASALAAVLLAGGGGAYWATSVSGDGSGGRADGAGGGGTPPPLALDGYGEGGTPGTSNGIAPGEPDPNGSRYEASGDLPAGPDEAAVYRAKGAVTADDVRALAKALDVAGTPRLQAGTWRIGPAPDGSGPSLEVTGKAPGTWTYARYAPSASGKKCPAGAACAGGAGSGSERDAVSEAAARKAAAPVLKALGQDTAKLDASQLMGATRVVNADPEVGGLPTYGWTTGIQIGADGQVVGGSGHVKTPAEGATYPTIGARETLKRMNGAAAGGRVPADACASAVPLDGGSGCTPSSPRPPASTTVDVTEAVFGLAVYAAGGEQLLVPSWLFTVERPGAGRPTTVTHPAVAPKYLVAPGSSTAAPQPSVSASGSAPGGQGSEVRDVRVQGYRADSSGKTLTLHFTGGVCATYKAVADESGKTVTVRVTGTQKKGAVCIAMAKFYTLPVALDAPLDGRKVVGTDGSTVAPAERNQPGSGPAPRD</sequence>
<reference evidence="2" key="1">
    <citation type="submission" date="2024-06" db="EMBL/GenBank/DDBJ databases">
        <title>Streptomyces sp. strain HUAS MG91 genome sequences.</title>
        <authorList>
            <person name="Mo P."/>
        </authorList>
    </citation>
    <scope>NUCLEOTIDE SEQUENCE</scope>
    <source>
        <strain evidence="2">HUAS MG91</strain>
    </source>
</reference>
<evidence type="ECO:0000313" key="2">
    <source>
        <dbReference type="EMBL" id="XCJ70482.1"/>
    </source>
</evidence>
<name>A0AAU8IQW4_9ACTN</name>
<dbReference type="RefSeq" id="WP_353942125.1">
    <property type="nucleotide sequence ID" value="NZ_CP159534.1"/>
</dbReference>
<dbReference type="AlphaFoldDB" id="A0AAU8IQW4"/>
<proteinExistence type="predicted"/>
<evidence type="ECO:0008006" key="3">
    <source>
        <dbReference type="Google" id="ProtNLM"/>
    </source>
</evidence>
<feature type="region of interest" description="Disordered" evidence="1">
    <location>
        <begin position="474"/>
        <end position="498"/>
    </location>
</feature>
<protein>
    <recommendedName>
        <fullName evidence="3">Large membrane protein</fullName>
    </recommendedName>
</protein>